<keyword evidence="1" id="KW-0472">Membrane</keyword>
<name>A0A9X0U4K1_9BACT</name>
<keyword evidence="1" id="KW-1133">Transmembrane helix</keyword>
<feature type="transmembrane region" description="Helical" evidence="1">
    <location>
        <begin position="67"/>
        <end position="83"/>
    </location>
</feature>
<dbReference type="Proteomes" id="UP000535182">
    <property type="component" value="Unassembled WGS sequence"/>
</dbReference>
<accession>A0A9X0U4K1</accession>
<keyword evidence="3" id="KW-1185">Reference proteome</keyword>
<protein>
    <submittedName>
        <fullName evidence="2">Uncharacterized protein</fullName>
    </submittedName>
</protein>
<evidence type="ECO:0000256" key="1">
    <source>
        <dbReference type="SAM" id="Phobius"/>
    </source>
</evidence>
<dbReference type="RefSeq" id="WP_183977842.1">
    <property type="nucleotide sequence ID" value="NZ_JACHEB010000006.1"/>
</dbReference>
<evidence type="ECO:0000313" key="2">
    <source>
        <dbReference type="EMBL" id="MBB5329408.1"/>
    </source>
</evidence>
<evidence type="ECO:0000313" key="3">
    <source>
        <dbReference type="Proteomes" id="UP000535182"/>
    </source>
</evidence>
<gene>
    <name evidence="2" type="ORF">HDF14_003026</name>
</gene>
<dbReference type="EMBL" id="JACHEB010000006">
    <property type="protein sequence ID" value="MBB5329408.1"/>
    <property type="molecule type" value="Genomic_DNA"/>
</dbReference>
<comment type="caution">
    <text evidence="2">The sequence shown here is derived from an EMBL/GenBank/DDBJ whole genome shotgun (WGS) entry which is preliminary data.</text>
</comment>
<proteinExistence type="predicted"/>
<dbReference type="AlphaFoldDB" id="A0A9X0U4K1"/>
<reference evidence="2 3" key="1">
    <citation type="submission" date="2020-08" db="EMBL/GenBank/DDBJ databases">
        <title>Genomic Encyclopedia of Type Strains, Phase IV (KMG-V): Genome sequencing to study the core and pangenomes of soil and plant-associated prokaryotes.</title>
        <authorList>
            <person name="Whitman W."/>
        </authorList>
    </citation>
    <scope>NUCLEOTIDE SEQUENCE [LARGE SCALE GENOMIC DNA]</scope>
    <source>
        <strain evidence="2 3">X5P2</strain>
    </source>
</reference>
<feature type="transmembrane region" description="Helical" evidence="1">
    <location>
        <begin position="40"/>
        <end position="61"/>
    </location>
</feature>
<sequence length="90" mass="10019">MKIIDPEVFLDTYLGAGLFGHLGIPVKGSKRVVDESYTKLLAFSSAFCLLVLIGGVIFLFMDHHRRASLVLLAFGVIWVYAGYDRARLTK</sequence>
<keyword evidence="1" id="KW-0812">Transmembrane</keyword>
<organism evidence="2 3">
    <name type="scientific">Tunturiibacter gelidiferens</name>
    <dbReference type="NCBI Taxonomy" id="3069689"/>
    <lineage>
        <taxon>Bacteria</taxon>
        <taxon>Pseudomonadati</taxon>
        <taxon>Acidobacteriota</taxon>
        <taxon>Terriglobia</taxon>
        <taxon>Terriglobales</taxon>
        <taxon>Acidobacteriaceae</taxon>
        <taxon>Tunturiibacter</taxon>
    </lineage>
</organism>